<feature type="transmembrane region" description="Helical" evidence="1">
    <location>
        <begin position="43"/>
        <end position="62"/>
    </location>
</feature>
<reference evidence="2 3" key="1">
    <citation type="journal article" date="2019" name="Int. J. Syst. Evol. Microbiol.">
        <title>The Global Catalogue of Microorganisms (GCM) 10K type strain sequencing project: providing services to taxonomists for standard genome sequencing and annotation.</title>
        <authorList>
            <consortium name="The Broad Institute Genomics Platform"/>
            <consortium name="The Broad Institute Genome Sequencing Center for Infectious Disease"/>
            <person name="Wu L."/>
            <person name="Ma J."/>
        </authorList>
    </citation>
    <scope>NUCLEOTIDE SEQUENCE [LARGE SCALE GENOMIC DNA]</scope>
    <source>
        <strain evidence="2 3">JCM 12928</strain>
    </source>
</reference>
<protein>
    <submittedName>
        <fullName evidence="2">Uncharacterized protein</fullName>
    </submittedName>
</protein>
<proteinExistence type="predicted"/>
<keyword evidence="3" id="KW-1185">Reference proteome</keyword>
<evidence type="ECO:0000313" key="3">
    <source>
        <dbReference type="Proteomes" id="UP001501352"/>
    </source>
</evidence>
<feature type="transmembrane region" description="Helical" evidence="1">
    <location>
        <begin position="12"/>
        <end position="37"/>
    </location>
</feature>
<evidence type="ECO:0000256" key="1">
    <source>
        <dbReference type="SAM" id="Phobius"/>
    </source>
</evidence>
<evidence type="ECO:0000313" key="2">
    <source>
        <dbReference type="EMBL" id="GAA0628420.1"/>
    </source>
</evidence>
<organism evidence="2 3">
    <name type="scientific">Brevundimonas kwangchunensis</name>
    <dbReference type="NCBI Taxonomy" id="322163"/>
    <lineage>
        <taxon>Bacteria</taxon>
        <taxon>Pseudomonadati</taxon>
        <taxon>Pseudomonadota</taxon>
        <taxon>Alphaproteobacteria</taxon>
        <taxon>Caulobacterales</taxon>
        <taxon>Caulobacteraceae</taxon>
        <taxon>Brevundimonas</taxon>
    </lineage>
</organism>
<name>A0ABN1H413_9CAUL</name>
<gene>
    <name evidence="2" type="ORF">GCM10009422_27130</name>
</gene>
<sequence>MAKQVSPADTWRIVIWGGVADIVIGFGLAVAGLADLFGPDLEILALVGAIIAAVGLGIVLWGRKKLSEADNRRGDLN</sequence>
<comment type="caution">
    <text evidence="2">The sequence shown here is derived from an EMBL/GenBank/DDBJ whole genome shotgun (WGS) entry which is preliminary data.</text>
</comment>
<keyword evidence="1" id="KW-0812">Transmembrane</keyword>
<dbReference type="EMBL" id="BAAAGA010000007">
    <property type="protein sequence ID" value="GAA0628420.1"/>
    <property type="molecule type" value="Genomic_DNA"/>
</dbReference>
<accession>A0ABN1H413</accession>
<keyword evidence="1" id="KW-0472">Membrane</keyword>
<dbReference type="RefSeq" id="WP_343794527.1">
    <property type="nucleotide sequence ID" value="NZ_BAAAGA010000007.1"/>
</dbReference>
<keyword evidence="1" id="KW-1133">Transmembrane helix</keyword>
<dbReference type="Proteomes" id="UP001501352">
    <property type="component" value="Unassembled WGS sequence"/>
</dbReference>